<dbReference type="RefSeq" id="WP_125559560.1">
    <property type="nucleotide sequence ID" value="NZ_RBVX01000030.1"/>
</dbReference>
<accession>A0A3R9QI26</accession>
<organism evidence="1 2">
    <name type="scientific">Salibacterium salarium</name>
    <dbReference type="NCBI Taxonomy" id="284579"/>
    <lineage>
        <taxon>Bacteria</taxon>
        <taxon>Bacillati</taxon>
        <taxon>Bacillota</taxon>
        <taxon>Bacilli</taxon>
        <taxon>Bacillales</taxon>
        <taxon>Bacillaceae</taxon>
    </lineage>
</organism>
<sequence length="105" mass="12342">MLTRMKRSMKQWMTEKLSLPEDILMDVPRLTMIGQLHLHVENHRGVLHFSNEYIRLKLSQGELIIQGEDFVIKKIYPEELLLEGVISEVKYSNGHDKGGWHEEKT</sequence>
<evidence type="ECO:0000313" key="2">
    <source>
        <dbReference type="Proteomes" id="UP000275076"/>
    </source>
</evidence>
<dbReference type="InterPro" id="IPR038705">
    <property type="entry name" value="YabP_sf"/>
</dbReference>
<dbReference type="Gene3D" id="2.60.40.2000">
    <property type="match status" value="1"/>
</dbReference>
<dbReference type="EMBL" id="RBVX01000030">
    <property type="protein sequence ID" value="RSL30891.1"/>
    <property type="molecule type" value="Genomic_DNA"/>
</dbReference>
<name>A0A3R9QI26_9BACI</name>
<dbReference type="InterPro" id="IPR022477">
    <property type="entry name" value="Spore_YqfC"/>
</dbReference>
<dbReference type="OrthoDB" id="2989236at2"/>
<proteinExistence type="predicted"/>
<keyword evidence="2" id="KW-1185">Reference proteome</keyword>
<dbReference type="Pfam" id="PF07873">
    <property type="entry name" value="YabP"/>
    <property type="match status" value="1"/>
</dbReference>
<evidence type="ECO:0000313" key="1">
    <source>
        <dbReference type="EMBL" id="RSL30891.1"/>
    </source>
</evidence>
<reference evidence="1 2" key="1">
    <citation type="submission" date="2018-10" db="EMBL/GenBank/DDBJ databases">
        <title>Draft genome sequence of Bacillus salarius IM0101, isolated from a hypersaline soil in Inner Mongolia, China.</title>
        <authorList>
            <person name="Yamprayoonswat W."/>
            <person name="Boonvisut S."/>
            <person name="Jumpathong W."/>
            <person name="Sittihan S."/>
            <person name="Ruangsuj P."/>
            <person name="Wanthongcharoen S."/>
            <person name="Thongpramul N."/>
            <person name="Pimmason S."/>
            <person name="Yu B."/>
            <person name="Yasawong M."/>
        </authorList>
    </citation>
    <scope>NUCLEOTIDE SEQUENCE [LARGE SCALE GENOMIC DNA]</scope>
    <source>
        <strain evidence="1 2">IM0101</strain>
    </source>
</reference>
<dbReference type="NCBIfam" id="TIGR02856">
    <property type="entry name" value="spore_yqfC"/>
    <property type="match status" value="1"/>
</dbReference>
<dbReference type="AlphaFoldDB" id="A0A3R9QI26"/>
<comment type="caution">
    <text evidence="1">The sequence shown here is derived from an EMBL/GenBank/DDBJ whole genome shotgun (WGS) entry which is preliminary data.</text>
</comment>
<dbReference type="Proteomes" id="UP000275076">
    <property type="component" value="Unassembled WGS sequence"/>
</dbReference>
<protein>
    <submittedName>
        <fullName evidence="1">Sporulation protein YqfC</fullName>
    </submittedName>
</protein>
<gene>
    <name evidence="1" type="primary">yqfC</name>
    <name evidence="1" type="ORF">D7Z54_23225</name>
</gene>
<dbReference type="InterPro" id="IPR022476">
    <property type="entry name" value="Spore_YabP/YqfC"/>
</dbReference>